<comment type="caution">
    <text evidence="2">The sequence shown here is derived from an EMBL/GenBank/DDBJ whole genome shotgun (WGS) entry which is preliminary data.</text>
</comment>
<proteinExistence type="predicted"/>
<dbReference type="PANTHER" id="PTHR43064">
    <property type="entry name" value="PHOSPHORIBOSYLAMINOIMIDAZOLE CARBOXYLASE-RELATED"/>
    <property type="match status" value="1"/>
</dbReference>
<dbReference type="PANTHER" id="PTHR43064:SF1">
    <property type="entry name" value="SLL1489 PROTEIN"/>
    <property type="match status" value="1"/>
</dbReference>
<dbReference type="RefSeq" id="WP_116269851.1">
    <property type="nucleotide sequence ID" value="NZ_BGZJ01000001.1"/>
</dbReference>
<organism evidence="2 3">
    <name type="scientific">Mesosutterella multiformis</name>
    <dbReference type="NCBI Taxonomy" id="2259133"/>
    <lineage>
        <taxon>Bacteria</taxon>
        <taxon>Pseudomonadati</taxon>
        <taxon>Pseudomonadota</taxon>
        <taxon>Betaproteobacteria</taxon>
        <taxon>Burkholderiales</taxon>
        <taxon>Sutterellaceae</taxon>
        <taxon>Mesosutterella</taxon>
    </lineage>
</organism>
<dbReference type="InterPro" id="IPR000031">
    <property type="entry name" value="PurE_dom"/>
</dbReference>
<gene>
    <name evidence="2" type="ORF">MESMUL_08290</name>
</gene>
<keyword evidence="3" id="KW-1185">Reference proteome</keyword>
<accession>A0A401LJM1</accession>
<evidence type="ECO:0000313" key="3">
    <source>
        <dbReference type="Proteomes" id="UP000266091"/>
    </source>
</evidence>
<evidence type="ECO:0000259" key="1">
    <source>
        <dbReference type="SMART" id="SM01001"/>
    </source>
</evidence>
<dbReference type="NCBIfam" id="NF033503">
    <property type="entry name" value="LarB"/>
    <property type="match status" value="1"/>
</dbReference>
<dbReference type="Gene3D" id="3.40.50.1970">
    <property type="match status" value="1"/>
</dbReference>
<dbReference type="OrthoDB" id="9782511at2"/>
<dbReference type="InterPro" id="IPR039476">
    <property type="entry name" value="P2CMN_synthase_LarB"/>
</dbReference>
<evidence type="ECO:0000313" key="2">
    <source>
        <dbReference type="EMBL" id="GBO93475.1"/>
    </source>
</evidence>
<dbReference type="Proteomes" id="UP000266091">
    <property type="component" value="Unassembled WGS sequence"/>
</dbReference>
<name>A0A388SB89_9BURK</name>
<reference evidence="2 3" key="1">
    <citation type="journal article" date="2018" name="Int. J. Syst. Evol. Microbiol.">
        <title>Mesosutterella multiformis gen. nov., sp. nov., a member of the family Sutterellaceae and Sutterella megalosphaeroides sp. nov., isolated from human faeces.</title>
        <authorList>
            <person name="Sakamoto M."/>
            <person name="Ikeyama N."/>
            <person name="Kunihiro T."/>
            <person name="Iino T."/>
            <person name="Yuki M."/>
            <person name="Ohkuma M."/>
        </authorList>
    </citation>
    <scope>NUCLEOTIDE SEQUENCE [LARGE SCALE GENOMIC DNA]</scope>
    <source>
        <strain evidence="2 3">4NBBH2</strain>
    </source>
</reference>
<dbReference type="SMART" id="SM01001">
    <property type="entry name" value="AIRC"/>
    <property type="match status" value="1"/>
</dbReference>
<dbReference type="AlphaFoldDB" id="A0A388SB89"/>
<accession>A0A388SB89</accession>
<dbReference type="Pfam" id="PF00731">
    <property type="entry name" value="AIRC"/>
    <property type="match status" value="1"/>
</dbReference>
<dbReference type="EMBL" id="BGZJ01000001">
    <property type="protein sequence ID" value="GBO93475.1"/>
    <property type="molecule type" value="Genomic_DNA"/>
</dbReference>
<dbReference type="GO" id="GO:0006189">
    <property type="term" value="P:'de novo' IMP biosynthetic process"/>
    <property type="evidence" value="ECO:0007669"/>
    <property type="project" value="InterPro"/>
</dbReference>
<sequence>MSERILFDEARDARIGLPEAVFSEGKDPESLKELLLRFRRGCGHPILFTRLSIKALEALPEDVREGYSYDPISRTAYGEKLPERGEGYGSVAIVTAGTSDAFVSHEAGRTLEYLGVRHEYFEDCGVAGLWRLEKRLPEINRHSVVIVCAGLDAAIASVLGGLTGRPLIAVPTSVGYGAASGGETALHSMLCSCAPGVAVMNIDNGYGAACAAVRILNSRA</sequence>
<dbReference type="GO" id="GO:0016787">
    <property type="term" value="F:hydrolase activity"/>
    <property type="evidence" value="ECO:0007669"/>
    <property type="project" value="InterPro"/>
</dbReference>
<feature type="domain" description="PurE" evidence="1">
    <location>
        <begin position="89"/>
        <end position="219"/>
    </location>
</feature>
<dbReference type="SUPFAM" id="SSF52255">
    <property type="entry name" value="N5-CAIR mutase (phosphoribosylaminoimidazole carboxylase, PurE)"/>
    <property type="match status" value="1"/>
</dbReference>
<protein>
    <submittedName>
        <fullName evidence="2">1-(5-phosphoribosyl)-5-amino-4-imidazole-carboxyl ate carboxylase</fullName>
    </submittedName>
</protein>